<protein>
    <recommendedName>
        <fullName evidence="4">DUF7770 domain-containing protein</fullName>
    </recommendedName>
</protein>
<proteinExistence type="predicted"/>
<feature type="transmembrane region" description="Helical" evidence="2">
    <location>
        <begin position="232"/>
        <end position="254"/>
    </location>
</feature>
<feature type="signal peptide" evidence="3">
    <location>
        <begin position="1"/>
        <end position="22"/>
    </location>
</feature>
<evidence type="ECO:0000313" key="5">
    <source>
        <dbReference type="EMBL" id="EPS97658.1"/>
    </source>
</evidence>
<keyword evidence="6" id="KW-1185">Reference proteome</keyword>
<dbReference type="Proteomes" id="UP000015241">
    <property type="component" value="Unassembled WGS sequence"/>
</dbReference>
<feature type="region of interest" description="Disordered" evidence="1">
    <location>
        <begin position="52"/>
        <end position="80"/>
    </location>
</feature>
<evidence type="ECO:0000259" key="4">
    <source>
        <dbReference type="Pfam" id="PF24968"/>
    </source>
</evidence>
<feature type="region of interest" description="Disordered" evidence="1">
    <location>
        <begin position="359"/>
        <end position="418"/>
    </location>
</feature>
<keyword evidence="2" id="KW-0472">Membrane</keyword>
<evidence type="ECO:0000256" key="2">
    <source>
        <dbReference type="SAM" id="Phobius"/>
    </source>
</evidence>
<sequence length="649" mass="68691">MSTSHRSLFFLLLSASHLYVLGAPAGSNTSVFAITETLLAIPSISADSAPTTASLSPATASSSPTTASSSSTQAPLTSSVADGSQTLGAMTQAVLSGSSTSLEPTLPSSSVFVQDALRTKTLPPVSADLQAASGMMSLPTTLYIPPQTASTSATQVAPTTLFMSASSTGSRSAASSVLTPLSVSPSATPTDDMSSVTYSSVQHSTTMLASEPNSTTETEAAANWKSQQSRHAAILAAFLIIGMMTMFGVTYCCMRLKLPARLRRSRDGKKVRFAEDVFNVPNEVYAPSISEKENKSSVAPDSAVFAYQEVTVPSLARQPTGHKPTFSRNGAQANWRLLANYDGQFEDVTHILSTDVSAPLGRHERAGSRGSTPVPSDSRDSSPRTSGGGASFTGDSYKSCDSHYSTPSMPRRSTDVPASRLPVPELEVELVAPNSPSSPGLPVTPKAAHIEPGVPVGFVGSKEPHELSRWNGSNSGGAHLIAVGGARGVHTAKRKQGSPEEVVYKCLLTTVDDTTPLRLWASITLASYLSSIYTTNRRRPNALAARLHRRRQERHRSRHHHRWHPSQPAAGDPNSVGSGRTIKLDMLPGGGADGMTGCLQVVCQTVLEDFEQAGLVLSGSSAQFNAYVLRRSKENPARFPMPTRRGTFY</sequence>
<keyword evidence="2" id="KW-1133">Transmembrane helix</keyword>
<dbReference type="Pfam" id="PF24968">
    <property type="entry name" value="DUF7770"/>
    <property type="match status" value="1"/>
</dbReference>
<name>S8E2J9_FOMSC</name>
<accession>S8E2J9</accession>
<keyword evidence="3" id="KW-0732">Signal</keyword>
<feature type="domain" description="DUF7770" evidence="4">
    <location>
        <begin position="595"/>
        <end position="649"/>
    </location>
</feature>
<dbReference type="AlphaFoldDB" id="S8E2J9"/>
<dbReference type="OrthoDB" id="2758596at2759"/>
<evidence type="ECO:0000313" key="6">
    <source>
        <dbReference type="Proteomes" id="UP000015241"/>
    </source>
</evidence>
<reference evidence="5 6" key="1">
    <citation type="journal article" date="2012" name="Science">
        <title>The Paleozoic origin of enzymatic lignin decomposition reconstructed from 31 fungal genomes.</title>
        <authorList>
            <person name="Floudas D."/>
            <person name="Binder M."/>
            <person name="Riley R."/>
            <person name="Barry K."/>
            <person name="Blanchette R.A."/>
            <person name="Henrissat B."/>
            <person name="Martinez A.T."/>
            <person name="Otillar R."/>
            <person name="Spatafora J.W."/>
            <person name="Yadav J.S."/>
            <person name="Aerts A."/>
            <person name="Benoit I."/>
            <person name="Boyd A."/>
            <person name="Carlson A."/>
            <person name="Copeland A."/>
            <person name="Coutinho P.M."/>
            <person name="de Vries R.P."/>
            <person name="Ferreira P."/>
            <person name="Findley K."/>
            <person name="Foster B."/>
            <person name="Gaskell J."/>
            <person name="Glotzer D."/>
            <person name="Gorecki P."/>
            <person name="Heitman J."/>
            <person name="Hesse C."/>
            <person name="Hori C."/>
            <person name="Igarashi K."/>
            <person name="Jurgens J.A."/>
            <person name="Kallen N."/>
            <person name="Kersten P."/>
            <person name="Kohler A."/>
            <person name="Kuees U."/>
            <person name="Kumar T.K.A."/>
            <person name="Kuo A."/>
            <person name="LaButti K."/>
            <person name="Larrondo L.F."/>
            <person name="Lindquist E."/>
            <person name="Ling A."/>
            <person name="Lombard V."/>
            <person name="Lucas S."/>
            <person name="Lundell T."/>
            <person name="Martin R."/>
            <person name="McLaughlin D.J."/>
            <person name="Morgenstern I."/>
            <person name="Morin E."/>
            <person name="Murat C."/>
            <person name="Nagy L.G."/>
            <person name="Nolan M."/>
            <person name="Ohm R.A."/>
            <person name="Patyshakuliyeva A."/>
            <person name="Rokas A."/>
            <person name="Ruiz-Duenas F.J."/>
            <person name="Sabat G."/>
            <person name="Salamov A."/>
            <person name="Samejima M."/>
            <person name="Schmutz J."/>
            <person name="Slot J.C."/>
            <person name="St John F."/>
            <person name="Stenlid J."/>
            <person name="Sun H."/>
            <person name="Sun S."/>
            <person name="Syed K."/>
            <person name="Tsang A."/>
            <person name="Wiebenga A."/>
            <person name="Young D."/>
            <person name="Pisabarro A."/>
            <person name="Eastwood D.C."/>
            <person name="Martin F."/>
            <person name="Cullen D."/>
            <person name="Grigoriev I.V."/>
            <person name="Hibbett D.S."/>
        </authorList>
    </citation>
    <scope>NUCLEOTIDE SEQUENCE</scope>
    <source>
        <strain evidence="6">FP-58527</strain>
    </source>
</reference>
<feature type="chain" id="PRO_5004550302" description="DUF7770 domain-containing protein" evidence="3">
    <location>
        <begin position="23"/>
        <end position="649"/>
    </location>
</feature>
<organism evidence="5 6">
    <name type="scientific">Fomitopsis schrenkii</name>
    <name type="common">Brown rot fungus</name>
    <dbReference type="NCBI Taxonomy" id="2126942"/>
    <lineage>
        <taxon>Eukaryota</taxon>
        <taxon>Fungi</taxon>
        <taxon>Dikarya</taxon>
        <taxon>Basidiomycota</taxon>
        <taxon>Agaricomycotina</taxon>
        <taxon>Agaricomycetes</taxon>
        <taxon>Polyporales</taxon>
        <taxon>Fomitopsis</taxon>
    </lineage>
</organism>
<dbReference type="InParanoid" id="S8E2J9"/>
<gene>
    <name evidence="5" type="ORF">FOMPIDRAFT_1018207</name>
</gene>
<dbReference type="EMBL" id="KE504174">
    <property type="protein sequence ID" value="EPS97658.1"/>
    <property type="molecule type" value="Genomic_DNA"/>
</dbReference>
<dbReference type="HOGENOM" id="CLU_422130_0_0_1"/>
<feature type="compositionally biased region" description="Low complexity" evidence="1">
    <location>
        <begin position="52"/>
        <end position="79"/>
    </location>
</feature>
<dbReference type="InterPro" id="IPR056672">
    <property type="entry name" value="DUF7770"/>
</dbReference>
<evidence type="ECO:0000256" key="1">
    <source>
        <dbReference type="SAM" id="MobiDB-lite"/>
    </source>
</evidence>
<feature type="compositionally biased region" description="Basic residues" evidence="1">
    <location>
        <begin position="549"/>
        <end position="564"/>
    </location>
</feature>
<feature type="region of interest" description="Disordered" evidence="1">
    <location>
        <begin position="549"/>
        <end position="580"/>
    </location>
</feature>
<evidence type="ECO:0000256" key="3">
    <source>
        <dbReference type="SAM" id="SignalP"/>
    </source>
</evidence>
<keyword evidence="2" id="KW-0812">Transmembrane</keyword>